<dbReference type="AlphaFoldDB" id="K3WZS3"/>
<protein>
    <recommendedName>
        <fullName evidence="7">PPM-type phosphatase domain-containing protein</fullName>
    </recommendedName>
</protein>
<dbReference type="PANTHER" id="PTHR13832">
    <property type="entry name" value="PROTEIN PHOSPHATASE 2C"/>
    <property type="match status" value="1"/>
</dbReference>
<evidence type="ECO:0000256" key="5">
    <source>
        <dbReference type="RuleBase" id="RU003465"/>
    </source>
</evidence>
<comment type="similarity">
    <text evidence="5">Belongs to the PP2C family.</text>
</comment>
<dbReference type="InParanoid" id="K3WZS3"/>
<dbReference type="GO" id="GO:0004722">
    <property type="term" value="F:protein serine/threonine phosphatase activity"/>
    <property type="evidence" value="ECO:0007669"/>
    <property type="project" value="InterPro"/>
</dbReference>
<dbReference type="Pfam" id="PF00481">
    <property type="entry name" value="PP2C"/>
    <property type="match status" value="1"/>
</dbReference>
<comment type="subcellular location">
    <subcellularLocation>
        <location evidence="1">Membrane</location>
        <topology evidence="1">Peripheral membrane protein</topology>
    </subcellularLocation>
</comment>
<dbReference type="STRING" id="431595.K3WZS3"/>
<reference evidence="8" key="3">
    <citation type="submission" date="2015-02" db="UniProtKB">
        <authorList>
            <consortium name="EnsemblProtists"/>
        </authorList>
    </citation>
    <scope>IDENTIFICATION</scope>
    <source>
        <strain evidence="8">DAOM BR144</strain>
    </source>
</reference>
<name>K3WZS3_GLOUD</name>
<dbReference type="Proteomes" id="UP000019132">
    <property type="component" value="Unassembled WGS sequence"/>
</dbReference>
<keyword evidence="9" id="KW-1185">Reference proteome</keyword>
<evidence type="ECO:0000313" key="8">
    <source>
        <dbReference type="EnsemblProtists" id="PYU1_T010472"/>
    </source>
</evidence>
<reference evidence="9" key="2">
    <citation type="submission" date="2010-04" db="EMBL/GenBank/DDBJ databases">
        <authorList>
            <person name="Buell R."/>
            <person name="Hamilton J."/>
            <person name="Hostetler J."/>
        </authorList>
    </citation>
    <scope>NUCLEOTIDE SEQUENCE [LARGE SCALE GENOMIC DNA]</scope>
    <source>
        <strain evidence="9">DAOM:BR144</strain>
    </source>
</reference>
<dbReference type="InterPro" id="IPR001932">
    <property type="entry name" value="PPM-type_phosphatase-like_dom"/>
</dbReference>
<dbReference type="EnsemblProtists" id="PYU1_T010472">
    <property type="protein sequence ID" value="PYU1_T010472"/>
    <property type="gene ID" value="PYU1_G010450"/>
</dbReference>
<keyword evidence="4 5" id="KW-0904">Protein phosphatase</keyword>
<evidence type="ECO:0000313" key="9">
    <source>
        <dbReference type="Proteomes" id="UP000019132"/>
    </source>
</evidence>
<dbReference type="HOGENOM" id="CLU_546906_0_0_1"/>
<evidence type="ECO:0000256" key="4">
    <source>
        <dbReference type="ARBA" id="ARBA00022912"/>
    </source>
</evidence>
<sequence length="494" mass="55240">MSAFVTYPMRFHAPWRLDTTDSDIVAHLAVSGVTDPGCSKSRVNQDTFFAYGDAPHAAVVLGVFDGHGKECGRDVALAARNYFESRFQSFTREDYDALAQQPQQTFSDMFAACHDAIKGVVRALYERRGFTVKEQNGYLVKAMSSNATASASFTCVRGGTTATIVVILDAGRRVFVANVGDSCAMIDTKAPILKLTDLIAHDENRELLRSHDDTGLDIKDKSKASKTTDMLVLTGEHSPDNESEFLRAREFRRCSFNREMPALRFLFDACDPRSKRTQMYHFGSDGDLRRKREGDYLKNVRDEWATVVATPDECVYPDALAFTRSLGDFHMHTFGVSCEPSVREISLEKIVRRRMLRQQSGDEEMQTIDNNNGEEDDDDDAATSTDSGNNNNDTEEANKSLVEFMLVVASDGVWDTWKYDELFRFIHKNGDKEAQVKRNEDVASAAETMYPIDKAVAALLAANLKRARRIFGDDADNMTAVLCHFQMHLAPPAS</sequence>
<dbReference type="GO" id="GO:0016020">
    <property type="term" value="C:membrane"/>
    <property type="evidence" value="ECO:0007669"/>
    <property type="project" value="UniProtKB-SubCell"/>
</dbReference>
<proteinExistence type="inferred from homology"/>
<dbReference type="OMA" id="NEWASMV"/>
<feature type="domain" description="PPM-type phosphatase" evidence="7">
    <location>
        <begin position="30"/>
        <end position="485"/>
    </location>
</feature>
<keyword evidence="3 5" id="KW-0378">Hydrolase</keyword>
<dbReference type="InterPro" id="IPR036457">
    <property type="entry name" value="PPM-type-like_dom_sf"/>
</dbReference>
<evidence type="ECO:0000256" key="6">
    <source>
        <dbReference type="SAM" id="MobiDB-lite"/>
    </source>
</evidence>
<evidence type="ECO:0000259" key="7">
    <source>
        <dbReference type="PROSITE" id="PS51746"/>
    </source>
</evidence>
<evidence type="ECO:0000256" key="1">
    <source>
        <dbReference type="ARBA" id="ARBA00004170"/>
    </source>
</evidence>
<dbReference type="eggNOG" id="ENOG502S9VW">
    <property type="taxonomic scope" value="Eukaryota"/>
</dbReference>
<accession>K3WZS3</accession>
<evidence type="ECO:0000256" key="2">
    <source>
        <dbReference type="ARBA" id="ARBA00022723"/>
    </source>
</evidence>
<evidence type="ECO:0000256" key="3">
    <source>
        <dbReference type="ARBA" id="ARBA00022801"/>
    </source>
</evidence>
<dbReference type="EMBL" id="GL376596">
    <property type="status" value="NOT_ANNOTATED_CDS"/>
    <property type="molecule type" value="Genomic_DNA"/>
</dbReference>
<dbReference type="PANTHER" id="PTHR13832:SF699">
    <property type="entry name" value="INTEGRIN-LINKED KINASE-ASSOCIATED SERINE_THREONINE PHOSPHATASE 2C"/>
    <property type="match status" value="1"/>
</dbReference>
<dbReference type="Gene3D" id="3.60.40.10">
    <property type="entry name" value="PPM-type phosphatase domain"/>
    <property type="match status" value="1"/>
</dbReference>
<organism evidence="8 9">
    <name type="scientific">Globisporangium ultimum (strain ATCC 200006 / CBS 805.95 / DAOM BR144)</name>
    <name type="common">Pythium ultimum</name>
    <dbReference type="NCBI Taxonomy" id="431595"/>
    <lineage>
        <taxon>Eukaryota</taxon>
        <taxon>Sar</taxon>
        <taxon>Stramenopiles</taxon>
        <taxon>Oomycota</taxon>
        <taxon>Peronosporomycetes</taxon>
        <taxon>Pythiales</taxon>
        <taxon>Pythiaceae</taxon>
        <taxon>Globisporangium</taxon>
    </lineage>
</organism>
<dbReference type="SUPFAM" id="SSF81606">
    <property type="entry name" value="PP2C-like"/>
    <property type="match status" value="1"/>
</dbReference>
<feature type="compositionally biased region" description="Acidic residues" evidence="6">
    <location>
        <begin position="361"/>
        <end position="381"/>
    </location>
</feature>
<dbReference type="PROSITE" id="PS51746">
    <property type="entry name" value="PPM_2"/>
    <property type="match status" value="1"/>
</dbReference>
<feature type="compositionally biased region" description="Low complexity" evidence="6">
    <location>
        <begin position="382"/>
        <end position="392"/>
    </location>
</feature>
<dbReference type="PROSITE" id="PS01032">
    <property type="entry name" value="PPM_1"/>
    <property type="match status" value="1"/>
</dbReference>
<keyword evidence="2" id="KW-0479">Metal-binding</keyword>
<reference evidence="9" key="1">
    <citation type="journal article" date="2010" name="Genome Biol.">
        <title>Genome sequence of the necrotrophic plant pathogen Pythium ultimum reveals original pathogenicity mechanisms and effector repertoire.</title>
        <authorList>
            <person name="Levesque C.A."/>
            <person name="Brouwer H."/>
            <person name="Cano L."/>
            <person name="Hamilton J.P."/>
            <person name="Holt C."/>
            <person name="Huitema E."/>
            <person name="Raffaele S."/>
            <person name="Robideau G.P."/>
            <person name="Thines M."/>
            <person name="Win J."/>
            <person name="Zerillo M.M."/>
            <person name="Beakes G.W."/>
            <person name="Boore J.L."/>
            <person name="Busam D."/>
            <person name="Dumas B."/>
            <person name="Ferriera S."/>
            <person name="Fuerstenberg S.I."/>
            <person name="Gachon C.M."/>
            <person name="Gaulin E."/>
            <person name="Govers F."/>
            <person name="Grenville-Briggs L."/>
            <person name="Horner N."/>
            <person name="Hostetler J."/>
            <person name="Jiang R.H."/>
            <person name="Johnson J."/>
            <person name="Krajaejun T."/>
            <person name="Lin H."/>
            <person name="Meijer H.J."/>
            <person name="Moore B."/>
            <person name="Morris P."/>
            <person name="Phuntmart V."/>
            <person name="Puiu D."/>
            <person name="Shetty J."/>
            <person name="Stajich J.E."/>
            <person name="Tripathy S."/>
            <person name="Wawra S."/>
            <person name="van West P."/>
            <person name="Whitty B.R."/>
            <person name="Coutinho P.M."/>
            <person name="Henrissat B."/>
            <person name="Martin F."/>
            <person name="Thomas P.D."/>
            <person name="Tyler B.M."/>
            <person name="De Vries R.P."/>
            <person name="Kamoun S."/>
            <person name="Yandell M."/>
            <person name="Tisserat N."/>
            <person name="Buell C.R."/>
        </authorList>
    </citation>
    <scope>NUCLEOTIDE SEQUENCE</scope>
    <source>
        <strain evidence="9">DAOM:BR144</strain>
    </source>
</reference>
<dbReference type="VEuPathDB" id="FungiDB:PYU1_G010450"/>
<dbReference type="GO" id="GO:0046872">
    <property type="term" value="F:metal ion binding"/>
    <property type="evidence" value="ECO:0007669"/>
    <property type="project" value="UniProtKB-KW"/>
</dbReference>
<feature type="region of interest" description="Disordered" evidence="6">
    <location>
        <begin position="356"/>
        <end position="395"/>
    </location>
</feature>
<dbReference type="SMART" id="SM00332">
    <property type="entry name" value="PP2Cc"/>
    <property type="match status" value="1"/>
</dbReference>
<dbReference type="InterPro" id="IPR015655">
    <property type="entry name" value="PP2C"/>
</dbReference>
<dbReference type="InterPro" id="IPR000222">
    <property type="entry name" value="PP2C_BS"/>
</dbReference>